<dbReference type="Pfam" id="PF13561">
    <property type="entry name" value="adh_short_C2"/>
    <property type="match status" value="1"/>
</dbReference>
<dbReference type="InterPro" id="IPR002347">
    <property type="entry name" value="SDR_fam"/>
</dbReference>
<name>A0A5B0DRY5_9HYPH</name>
<dbReference type="SUPFAM" id="SSF51735">
    <property type="entry name" value="NAD(P)-binding Rossmann-fold domains"/>
    <property type="match status" value="1"/>
</dbReference>
<keyword evidence="2" id="KW-0521">NADP</keyword>
<dbReference type="PANTHER" id="PTHR44252">
    <property type="entry name" value="D-ERYTHRULOSE REDUCTASE"/>
    <property type="match status" value="1"/>
</dbReference>
<protein>
    <submittedName>
        <fullName evidence="3">SDR family oxidoreductase</fullName>
    </submittedName>
</protein>
<reference evidence="3 4" key="1">
    <citation type="submission" date="2019-08" db="EMBL/GenBank/DDBJ databases">
        <title>Aureimonas fodiniaquatilis sp. nov., isolated from a coal mine wastewater.</title>
        <authorList>
            <person name="Kim W."/>
        </authorList>
    </citation>
    <scope>NUCLEOTIDE SEQUENCE [LARGE SCALE GENOMIC DNA]</scope>
    <source>
        <strain evidence="3 4">CAU 1482</strain>
    </source>
</reference>
<dbReference type="PANTHER" id="PTHR44252:SF3">
    <property type="entry name" value="D-ERYTHRULOSE REDUCTASE-RELATED"/>
    <property type="match status" value="1"/>
</dbReference>
<dbReference type="RefSeq" id="WP_149300848.1">
    <property type="nucleotide sequence ID" value="NZ_VTWH01000003.1"/>
</dbReference>
<dbReference type="GO" id="GO:0004090">
    <property type="term" value="F:carbonyl reductase (NADPH) activity"/>
    <property type="evidence" value="ECO:0007669"/>
    <property type="project" value="TreeGrafter"/>
</dbReference>
<dbReference type="FunFam" id="3.40.50.720:FF:000084">
    <property type="entry name" value="Short-chain dehydrogenase reductase"/>
    <property type="match status" value="1"/>
</dbReference>
<organism evidence="3 4">
    <name type="scientific">Aureimonas fodinaquatilis</name>
    <dbReference type="NCBI Taxonomy" id="2565783"/>
    <lineage>
        <taxon>Bacteria</taxon>
        <taxon>Pseudomonadati</taxon>
        <taxon>Pseudomonadota</taxon>
        <taxon>Alphaproteobacteria</taxon>
        <taxon>Hyphomicrobiales</taxon>
        <taxon>Aurantimonadaceae</taxon>
        <taxon>Aureimonas</taxon>
    </lineage>
</organism>
<gene>
    <name evidence="3" type="ORF">FPY71_13620</name>
</gene>
<accession>A0A5B0DRY5</accession>
<dbReference type="GO" id="GO:0005997">
    <property type="term" value="P:xylulose metabolic process"/>
    <property type="evidence" value="ECO:0007669"/>
    <property type="project" value="TreeGrafter"/>
</dbReference>
<dbReference type="Gene3D" id="3.40.50.720">
    <property type="entry name" value="NAD(P)-binding Rossmann-like Domain"/>
    <property type="match status" value="1"/>
</dbReference>
<dbReference type="InterPro" id="IPR051737">
    <property type="entry name" value="L-xylulose/Carbonyl_redctase"/>
</dbReference>
<evidence type="ECO:0000313" key="3">
    <source>
        <dbReference type="EMBL" id="KAA0969564.1"/>
    </source>
</evidence>
<dbReference type="GO" id="GO:0006006">
    <property type="term" value="P:glucose metabolic process"/>
    <property type="evidence" value="ECO:0007669"/>
    <property type="project" value="TreeGrafter"/>
</dbReference>
<dbReference type="PRINTS" id="PR00080">
    <property type="entry name" value="SDRFAMILY"/>
</dbReference>
<dbReference type="CDD" id="cd05233">
    <property type="entry name" value="SDR_c"/>
    <property type="match status" value="1"/>
</dbReference>
<evidence type="ECO:0000256" key="1">
    <source>
        <dbReference type="ARBA" id="ARBA00006484"/>
    </source>
</evidence>
<sequence length="243" mass="25425">MKISLDGQTALVTGAGRGLGRAIALALAEAGASVVAVARTADDLESLAQEGAGQIQPLVADVLDTAFYAQIEAMERLDILVNNAGGNKPMPMVDVDDATLDWMLDLNVRSVFKTAQAAARRMSAQGSGVIINMSSQMGRVGSPRRTVYCLSKHAVEGLTKAMAVELAPSGVRVVSVAPTFVETPMTKTMFSDPEFSRFVLDRIPMGKLATAQDVAAAVVFLASRQAGLITGESLAIDGGWTAQ</sequence>
<dbReference type="AlphaFoldDB" id="A0A5B0DRY5"/>
<keyword evidence="4" id="KW-1185">Reference proteome</keyword>
<dbReference type="PRINTS" id="PR00081">
    <property type="entry name" value="GDHRDH"/>
</dbReference>
<dbReference type="OrthoDB" id="9803333at2"/>
<evidence type="ECO:0000313" key="4">
    <source>
        <dbReference type="Proteomes" id="UP000324738"/>
    </source>
</evidence>
<proteinExistence type="inferred from homology"/>
<dbReference type="GO" id="GO:0050038">
    <property type="term" value="F:L-xylulose reductase (NADPH) activity"/>
    <property type="evidence" value="ECO:0007669"/>
    <property type="project" value="TreeGrafter"/>
</dbReference>
<comment type="caution">
    <text evidence="3">The sequence shown here is derived from an EMBL/GenBank/DDBJ whole genome shotgun (WGS) entry which is preliminary data.</text>
</comment>
<dbReference type="InterPro" id="IPR036291">
    <property type="entry name" value="NAD(P)-bd_dom_sf"/>
</dbReference>
<comment type="similarity">
    <text evidence="1">Belongs to the short-chain dehydrogenases/reductases (SDR) family.</text>
</comment>
<dbReference type="NCBIfam" id="NF005559">
    <property type="entry name" value="PRK07231.1"/>
    <property type="match status" value="1"/>
</dbReference>
<dbReference type="Proteomes" id="UP000324738">
    <property type="component" value="Unassembled WGS sequence"/>
</dbReference>
<dbReference type="EMBL" id="VTWH01000003">
    <property type="protein sequence ID" value="KAA0969564.1"/>
    <property type="molecule type" value="Genomic_DNA"/>
</dbReference>
<evidence type="ECO:0000256" key="2">
    <source>
        <dbReference type="ARBA" id="ARBA00022857"/>
    </source>
</evidence>